<evidence type="ECO:0000313" key="7">
    <source>
        <dbReference type="EnsemblMetazoa" id="XP_014255348.1"/>
    </source>
</evidence>
<dbReference type="GO" id="GO:0003677">
    <property type="term" value="F:DNA binding"/>
    <property type="evidence" value="ECO:0007669"/>
    <property type="project" value="TreeGrafter"/>
</dbReference>
<evidence type="ECO:0000256" key="2">
    <source>
        <dbReference type="ARBA" id="ARBA00022630"/>
    </source>
</evidence>
<comment type="similarity">
    <text evidence="1">Belongs to the DNA photolyase class-1 family.</text>
</comment>
<feature type="site" description="Electron transfer via tryptophanyl radical" evidence="5">
    <location>
        <position position="396"/>
    </location>
</feature>
<evidence type="ECO:0000256" key="1">
    <source>
        <dbReference type="ARBA" id="ARBA00005862"/>
    </source>
</evidence>
<dbReference type="InterPro" id="IPR036155">
    <property type="entry name" value="Crypto/Photolyase_N_sf"/>
</dbReference>
<dbReference type="Pfam" id="PF00875">
    <property type="entry name" value="DNA_photolyase"/>
    <property type="match status" value="1"/>
</dbReference>
<dbReference type="EnsemblMetazoa" id="XM_014399862.2">
    <property type="protein sequence ID" value="XP_014255348.1"/>
    <property type="gene ID" value="LOC106669947"/>
</dbReference>
<name>A0A8I6S1V7_CIMLE</name>
<dbReference type="GO" id="GO:0043153">
    <property type="term" value="P:entrainment of circadian clock by photoperiod"/>
    <property type="evidence" value="ECO:0007669"/>
    <property type="project" value="TreeGrafter"/>
</dbReference>
<dbReference type="GO" id="GO:0005737">
    <property type="term" value="C:cytoplasm"/>
    <property type="evidence" value="ECO:0007669"/>
    <property type="project" value="TreeGrafter"/>
</dbReference>
<dbReference type="GO" id="GO:0071949">
    <property type="term" value="F:FAD binding"/>
    <property type="evidence" value="ECO:0007669"/>
    <property type="project" value="TreeGrafter"/>
</dbReference>
<dbReference type="Gene3D" id="1.25.40.80">
    <property type="match status" value="1"/>
</dbReference>
<accession>A0A8I6S1V7</accession>
<keyword evidence="3 4" id="KW-0274">FAD</keyword>
<dbReference type="PANTHER" id="PTHR11455">
    <property type="entry name" value="CRYPTOCHROME"/>
    <property type="match status" value="1"/>
</dbReference>
<dbReference type="Gene3D" id="1.10.579.10">
    <property type="entry name" value="DNA Cyclobutane Dipyrimidine Photolyase, subunit A, domain 3"/>
    <property type="match status" value="1"/>
</dbReference>
<dbReference type="GO" id="GO:0032922">
    <property type="term" value="P:circadian regulation of gene expression"/>
    <property type="evidence" value="ECO:0007669"/>
    <property type="project" value="TreeGrafter"/>
</dbReference>
<dbReference type="Proteomes" id="UP000494040">
    <property type="component" value="Unassembled WGS sequence"/>
</dbReference>
<evidence type="ECO:0000256" key="3">
    <source>
        <dbReference type="ARBA" id="ARBA00022827"/>
    </source>
</evidence>
<dbReference type="InterPro" id="IPR006050">
    <property type="entry name" value="DNA_photolyase_N"/>
</dbReference>
<evidence type="ECO:0000313" key="8">
    <source>
        <dbReference type="Proteomes" id="UP000494040"/>
    </source>
</evidence>
<evidence type="ECO:0000256" key="4">
    <source>
        <dbReference type="PIRSR" id="PIRSR602081-1"/>
    </source>
</evidence>
<dbReference type="SUPFAM" id="SSF52425">
    <property type="entry name" value="Cryptochrome/photolyase, N-terminal domain"/>
    <property type="match status" value="1"/>
</dbReference>
<protein>
    <recommendedName>
        <fullName evidence="6">Photolyase/cryptochrome alpha/beta domain-containing protein</fullName>
    </recommendedName>
</protein>
<comment type="cofactor">
    <cofactor evidence="4">
        <name>FAD</name>
        <dbReference type="ChEBI" id="CHEBI:57692"/>
    </cofactor>
    <text evidence="4">Binds 1 FAD per subunit.</text>
</comment>
<proteinExistence type="inferred from homology"/>
<dbReference type="InterPro" id="IPR036134">
    <property type="entry name" value="Crypto/Photolyase_FAD-like_sf"/>
</dbReference>
<dbReference type="GO" id="GO:0045892">
    <property type="term" value="P:negative regulation of DNA-templated transcription"/>
    <property type="evidence" value="ECO:0007669"/>
    <property type="project" value="TreeGrafter"/>
</dbReference>
<sequence>MMTEKNTVHWFRKGLRLHDNPSLRQALKGAKTFRCIFILDPWFAGASNVGINKWRFLLQCLEDIDRSLRNLNSRLFVIRGQPADILPKLLKEWGTTCLSFEEDPEPFGRVRDQNIIVMCKSMNIGVVTSVAHTLYKLEKIIEKNGGKAPLTYRQFQSIISSLEAPPHPEPTVTLSWIGSATSLLSDDHDEKYGIPTLEELGFDTEGLLPSVWHGGESEALSRLERHLERKAWVASFGRPKMTPQSLLPSQTGLSPYLRFGCLSTRLFYYELNELYKRKAVPPLSLHGQILWREFFYCAATRNPNFDRMIGNPICVQIPWDKNPEALAKWANGQTGFPWIDAIMTQLREEGWIHHLARHAVACFLTRGDLWISWEEGMKVFDELLLDADWSVNAGMWMWLSCSSFFQQFFHCYCPVKFGRKADPNGDYIRKYLPVLKNIPTKYIHEPWNCPESVQKAAKCIIGIDYPRPMLNHSVVARHNTERMKQVYQRLIKFKESGLSTLLNRIPVCYSEKMKRDDTYEDSILITPALPFNKGIL</sequence>
<feature type="domain" description="Photolyase/cryptochrome alpha/beta" evidence="6">
    <location>
        <begin position="5"/>
        <end position="134"/>
    </location>
</feature>
<organism evidence="7 8">
    <name type="scientific">Cimex lectularius</name>
    <name type="common">Bed bug</name>
    <name type="synonym">Acanthia lectularia</name>
    <dbReference type="NCBI Taxonomy" id="79782"/>
    <lineage>
        <taxon>Eukaryota</taxon>
        <taxon>Metazoa</taxon>
        <taxon>Ecdysozoa</taxon>
        <taxon>Arthropoda</taxon>
        <taxon>Hexapoda</taxon>
        <taxon>Insecta</taxon>
        <taxon>Pterygota</taxon>
        <taxon>Neoptera</taxon>
        <taxon>Paraneoptera</taxon>
        <taxon>Hemiptera</taxon>
        <taxon>Heteroptera</taxon>
        <taxon>Panheteroptera</taxon>
        <taxon>Cimicomorpha</taxon>
        <taxon>Cimicidae</taxon>
        <taxon>Cimex</taxon>
    </lineage>
</organism>
<dbReference type="RefSeq" id="XP_014255348.1">
    <property type="nucleotide sequence ID" value="XM_014399862.2"/>
</dbReference>
<dbReference type="PROSITE" id="PS51645">
    <property type="entry name" value="PHR_CRY_ALPHA_BETA"/>
    <property type="match status" value="1"/>
</dbReference>
<reference evidence="7" key="1">
    <citation type="submission" date="2022-01" db="UniProtKB">
        <authorList>
            <consortium name="EnsemblMetazoa"/>
        </authorList>
    </citation>
    <scope>IDENTIFICATION</scope>
</reference>
<dbReference type="Gene3D" id="3.40.50.620">
    <property type="entry name" value="HUPs"/>
    <property type="match status" value="1"/>
</dbReference>
<dbReference type="FunFam" id="1.10.579.10:FF:000001">
    <property type="entry name" value="Cryptochrome 1"/>
    <property type="match status" value="1"/>
</dbReference>
<dbReference type="Pfam" id="PF03441">
    <property type="entry name" value="FAD_binding_7"/>
    <property type="match status" value="1"/>
</dbReference>
<dbReference type="GeneID" id="106669947"/>
<dbReference type="InterPro" id="IPR005101">
    <property type="entry name" value="Cryptochr/Photolyase_FAD-bd"/>
</dbReference>
<keyword evidence="2 4" id="KW-0285">Flavoprotein</keyword>
<evidence type="ECO:0000259" key="6">
    <source>
        <dbReference type="PROSITE" id="PS51645"/>
    </source>
</evidence>
<dbReference type="InterPro" id="IPR002081">
    <property type="entry name" value="Cryptochrome/DNA_photolyase_1"/>
</dbReference>
<evidence type="ECO:0000256" key="5">
    <source>
        <dbReference type="PIRSR" id="PIRSR602081-2"/>
    </source>
</evidence>
<feature type="site" description="Electron transfer via tryptophanyl radical" evidence="5">
    <location>
        <position position="373"/>
    </location>
</feature>
<dbReference type="AlphaFoldDB" id="A0A8I6S1V7"/>
<dbReference type="SUPFAM" id="SSF48173">
    <property type="entry name" value="Cryptochrome/photolyase FAD-binding domain"/>
    <property type="match status" value="1"/>
</dbReference>
<dbReference type="PANTHER" id="PTHR11455:SF30">
    <property type="entry name" value="CRYPTOCHROME-1"/>
    <property type="match status" value="1"/>
</dbReference>
<dbReference type="GO" id="GO:0005634">
    <property type="term" value="C:nucleus"/>
    <property type="evidence" value="ECO:0007669"/>
    <property type="project" value="TreeGrafter"/>
</dbReference>
<feature type="binding site" evidence="4">
    <location>
        <begin position="386"/>
        <end position="388"/>
    </location>
    <ligand>
        <name>FAD</name>
        <dbReference type="ChEBI" id="CHEBI:57692"/>
    </ligand>
</feature>
<dbReference type="InterPro" id="IPR014729">
    <property type="entry name" value="Rossmann-like_a/b/a_fold"/>
</dbReference>
<feature type="binding site" evidence="4">
    <location>
        <begin position="288"/>
        <end position="295"/>
    </location>
    <ligand>
        <name>FAD</name>
        <dbReference type="ChEBI" id="CHEBI:57692"/>
    </ligand>
</feature>
<feature type="site" description="Electron transfer via tryptophanyl radical" evidence="5">
    <location>
        <position position="319"/>
    </location>
</feature>
<keyword evidence="8" id="KW-1185">Reference proteome</keyword>
<dbReference type="OrthoDB" id="435881at2759"/>